<proteinExistence type="predicted"/>
<accession>A0A7D5ERS0</accession>
<organism evidence="1 2">
    <name type="scientific">Microbacterium oleivorans</name>
    <dbReference type="NCBI Taxonomy" id="273677"/>
    <lineage>
        <taxon>Bacteria</taxon>
        <taxon>Bacillati</taxon>
        <taxon>Actinomycetota</taxon>
        <taxon>Actinomycetes</taxon>
        <taxon>Micrococcales</taxon>
        <taxon>Microbacteriaceae</taxon>
        <taxon>Microbacterium</taxon>
    </lineage>
</organism>
<dbReference type="RefSeq" id="WP_178011290.1">
    <property type="nucleotide sequence ID" value="NZ_CP058316.1"/>
</dbReference>
<dbReference type="AlphaFoldDB" id="A0A7D5ERS0"/>
<dbReference type="EMBL" id="CP058316">
    <property type="protein sequence ID" value="QLD11385.1"/>
    <property type="molecule type" value="Genomic_DNA"/>
</dbReference>
<dbReference type="Proteomes" id="UP000509638">
    <property type="component" value="Chromosome"/>
</dbReference>
<gene>
    <name evidence="1" type="ORF">HW566_06105</name>
</gene>
<evidence type="ECO:0000313" key="1">
    <source>
        <dbReference type="EMBL" id="QLD11385.1"/>
    </source>
</evidence>
<name>A0A7D5ERS0_9MICO</name>
<sequence>MAKRVDVFYGGRLYSVGGRDIDDIRAEIGDALVRGHGWLTVNDGEGVAQSTELLITPGVDITLAALPGDAA</sequence>
<protein>
    <submittedName>
        <fullName evidence="1">Uncharacterized protein</fullName>
    </submittedName>
</protein>
<evidence type="ECO:0000313" key="2">
    <source>
        <dbReference type="Proteomes" id="UP000509638"/>
    </source>
</evidence>
<reference evidence="1 2" key="1">
    <citation type="submission" date="2020-06" db="EMBL/GenBank/DDBJ databases">
        <authorList>
            <person name="Jo H."/>
        </authorList>
    </citation>
    <scope>NUCLEOTIDE SEQUENCE [LARGE SCALE GENOMIC DNA]</scope>
    <source>
        <strain evidence="1 2">I46</strain>
    </source>
</reference>